<dbReference type="Pfam" id="PF13354">
    <property type="entry name" value="Beta-lactamase2"/>
    <property type="match status" value="1"/>
</dbReference>
<proteinExistence type="predicted"/>
<dbReference type="InterPro" id="IPR045155">
    <property type="entry name" value="Beta-lactam_cat"/>
</dbReference>
<dbReference type="InterPro" id="IPR012338">
    <property type="entry name" value="Beta-lactam/transpept-like"/>
</dbReference>
<evidence type="ECO:0000259" key="1">
    <source>
        <dbReference type="Pfam" id="PF13354"/>
    </source>
</evidence>
<sequence length="318" mass="33070">MTGAAVAGTSGALVRVAADIAQDWRRSGLAGGFVARHLDSGSELGFDVHRVLPLASVVKVPIALVVLDRISRGVLDPGCAVELDPVLRTPGPSGLSLFAHPATVAVRDLVTMSLSVSDNAATDALLGLVTPTEVTEQLAAWGHRGLVVRHRIKELHDTVASLPEASSAYLMELAIRGGTPGGGHPIAQLDPARANAGDAAGLAALLADVWTDRIADPRATAELRVALGHQLTRHRFAGELVSDLTTLRSKTGTFLHLRHEAGVCQTSDGDRVVVVALTTSSVNAAEQPEADAAIGAAARAAVEALVDDRYLSGQFDKR</sequence>
<dbReference type="Proteomes" id="UP001500051">
    <property type="component" value="Unassembled WGS sequence"/>
</dbReference>
<dbReference type="InterPro" id="IPR000871">
    <property type="entry name" value="Beta-lactam_class-A"/>
</dbReference>
<evidence type="ECO:0000313" key="3">
    <source>
        <dbReference type="Proteomes" id="UP001500051"/>
    </source>
</evidence>
<comment type="caution">
    <text evidence="2">The sequence shown here is derived from an EMBL/GenBank/DDBJ whole genome shotgun (WGS) entry which is preliminary data.</text>
</comment>
<dbReference type="RefSeq" id="WP_344811872.1">
    <property type="nucleotide sequence ID" value="NZ_BAAAYX010000004.1"/>
</dbReference>
<evidence type="ECO:0000313" key="2">
    <source>
        <dbReference type="EMBL" id="GAA3700655.1"/>
    </source>
</evidence>
<dbReference type="SUPFAM" id="SSF56601">
    <property type="entry name" value="beta-lactamase/transpeptidase-like"/>
    <property type="match status" value="1"/>
</dbReference>
<dbReference type="Gene3D" id="3.40.710.10">
    <property type="entry name" value="DD-peptidase/beta-lactamase superfamily"/>
    <property type="match status" value="1"/>
</dbReference>
<dbReference type="PANTHER" id="PTHR35333:SF3">
    <property type="entry name" value="BETA-LACTAMASE-TYPE TRANSPEPTIDASE FOLD CONTAINING PROTEIN"/>
    <property type="match status" value="1"/>
</dbReference>
<organism evidence="2 3">
    <name type="scientific">Microlunatus aurantiacus</name>
    <dbReference type="NCBI Taxonomy" id="446786"/>
    <lineage>
        <taxon>Bacteria</taxon>
        <taxon>Bacillati</taxon>
        <taxon>Actinomycetota</taxon>
        <taxon>Actinomycetes</taxon>
        <taxon>Propionibacteriales</taxon>
        <taxon>Propionibacteriaceae</taxon>
        <taxon>Microlunatus</taxon>
    </lineage>
</organism>
<gene>
    <name evidence="2" type="ORF">GCM10022204_16790</name>
</gene>
<protein>
    <submittedName>
        <fullName evidence="2">Serine hydrolase</fullName>
    </submittedName>
</protein>
<dbReference type="GO" id="GO:0016787">
    <property type="term" value="F:hydrolase activity"/>
    <property type="evidence" value="ECO:0007669"/>
    <property type="project" value="UniProtKB-KW"/>
</dbReference>
<dbReference type="EMBL" id="BAAAYX010000004">
    <property type="protein sequence ID" value="GAA3700655.1"/>
    <property type="molecule type" value="Genomic_DNA"/>
</dbReference>
<dbReference type="PANTHER" id="PTHR35333">
    <property type="entry name" value="BETA-LACTAMASE"/>
    <property type="match status" value="1"/>
</dbReference>
<accession>A0ABP7D7H9</accession>
<reference evidence="3" key="1">
    <citation type="journal article" date="2019" name="Int. J. Syst. Evol. Microbiol.">
        <title>The Global Catalogue of Microorganisms (GCM) 10K type strain sequencing project: providing services to taxonomists for standard genome sequencing and annotation.</title>
        <authorList>
            <consortium name="The Broad Institute Genomics Platform"/>
            <consortium name="The Broad Institute Genome Sequencing Center for Infectious Disease"/>
            <person name="Wu L."/>
            <person name="Ma J."/>
        </authorList>
    </citation>
    <scope>NUCLEOTIDE SEQUENCE [LARGE SCALE GENOMIC DNA]</scope>
    <source>
        <strain evidence="3">JCM 16548</strain>
    </source>
</reference>
<feature type="domain" description="Beta-lactamase class A catalytic" evidence="1">
    <location>
        <begin position="32"/>
        <end position="278"/>
    </location>
</feature>
<keyword evidence="2" id="KW-0378">Hydrolase</keyword>
<name>A0ABP7D7H9_9ACTN</name>
<keyword evidence="3" id="KW-1185">Reference proteome</keyword>